<feature type="region of interest" description="Disordered" evidence="1">
    <location>
        <begin position="648"/>
        <end position="671"/>
    </location>
</feature>
<keyword evidence="4" id="KW-1185">Reference proteome</keyword>
<feature type="domain" description="MBG" evidence="2">
    <location>
        <begin position="928"/>
        <end position="1000"/>
    </location>
</feature>
<comment type="caution">
    <text evidence="3">The sequence shown here is derived from an EMBL/GenBank/DDBJ whole genome shotgun (WGS) entry which is preliminary data.</text>
</comment>
<organism evidence="3 4">
    <name type="scientific">Galbibacter pacificus</name>
    <dbReference type="NCBI Taxonomy" id="2996052"/>
    <lineage>
        <taxon>Bacteria</taxon>
        <taxon>Pseudomonadati</taxon>
        <taxon>Bacteroidota</taxon>
        <taxon>Flavobacteriia</taxon>
        <taxon>Flavobacteriales</taxon>
        <taxon>Flavobacteriaceae</taxon>
        <taxon>Galbibacter</taxon>
    </lineage>
</organism>
<dbReference type="Gene3D" id="2.60.40.2700">
    <property type="match status" value="1"/>
</dbReference>
<dbReference type="InterPro" id="IPR025667">
    <property type="entry name" value="SprB_repeat"/>
</dbReference>
<evidence type="ECO:0000256" key="1">
    <source>
        <dbReference type="SAM" id="MobiDB-lite"/>
    </source>
</evidence>
<dbReference type="Pfam" id="PF18676">
    <property type="entry name" value="MBG_2"/>
    <property type="match status" value="2"/>
</dbReference>
<protein>
    <submittedName>
        <fullName evidence="3">MBG domain-containing protein</fullName>
    </submittedName>
</protein>
<dbReference type="Proteomes" id="UP001153642">
    <property type="component" value="Unassembled WGS sequence"/>
</dbReference>
<dbReference type="InterPro" id="IPR041286">
    <property type="entry name" value="MBG_2"/>
</dbReference>
<evidence type="ECO:0000313" key="4">
    <source>
        <dbReference type="Proteomes" id="UP001153642"/>
    </source>
</evidence>
<dbReference type="Gene3D" id="3.30.160.710">
    <property type="match status" value="1"/>
</dbReference>
<evidence type="ECO:0000313" key="3">
    <source>
        <dbReference type="EMBL" id="MDG3585974.1"/>
    </source>
</evidence>
<evidence type="ECO:0000259" key="2">
    <source>
        <dbReference type="Pfam" id="PF18676"/>
    </source>
</evidence>
<dbReference type="Pfam" id="PF13573">
    <property type="entry name" value="SprB"/>
    <property type="match status" value="2"/>
</dbReference>
<dbReference type="EMBL" id="JAPMUA010000003">
    <property type="protein sequence ID" value="MDG3585974.1"/>
    <property type="molecule type" value="Genomic_DNA"/>
</dbReference>
<gene>
    <name evidence="3" type="ORF">OSR52_08830</name>
</gene>
<name>A0ABT6FRS6_9FLAO</name>
<feature type="domain" description="MBG" evidence="2">
    <location>
        <begin position="849"/>
        <end position="921"/>
    </location>
</feature>
<dbReference type="RefSeq" id="WP_277900111.1">
    <property type="nucleotide sequence ID" value="NZ_JAPMUA010000003.1"/>
</dbReference>
<reference evidence="3" key="1">
    <citation type="submission" date="2022-11" db="EMBL/GenBank/DDBJ databases">
        <title>High-quality draft genome sequence of Galbibacter sp. strain CMA-7.</title>
        <authorList>
            <person name="Wei L."/>
            <person name="Dong C."/>
            <person name="Shao Z."/>
        </authorList>
    </citation>
    <scope>NUCLEOTIDE SEQUENCE</scope>
    <source>
        <strain evidence="3">CMA-7</strain>
    </source>
</reference>
<dbReference type="Gene3D" id="2.60.40.740">
    <property type="match status" value="2"/>
</dbReference>
<sequence length="1246" mass="128258">MTIFVYSITLITGNRKFLSVMLFAFFTWNAIAQTTYDFSTPPILSSEGGTWDDKAVFTVNGVEYSISNGINGDLTAPTTGGKNNSACLRKQGASTETLLFKRVDNQPFYFYGFWLKGEGINSYDGSGGISLPPFYIINYHKAGGGTETYTDNTPMSSGTYTVYQNEITQHIEVTSISINLQANSDFWIDDISVSSDDDLPPLIASTSKGNVGCNGDNSGSASVVVVSGDPPYTYAWSPSGGTGSLATGLSAGTYTCTITDNSDRSIVKNFTITEPTALNSSITKTDPTTEFVNDGTASVTATGGVSPYSYYWSPSGGTAPTATGLAGGTYTCTITDSNDCTTMENITLITPDNTPPSGYSVTLDLLGELVINSSNQSMIEFSGSGLEVGATLHYSFESDAGGSVVSGTRTVTSANQQFDNGGAGFDLSGLADGHITLTAYLSDPAGNHGADAVATGTKDAGAPSGYSAAWDDALINATEAAATSFTISGAEVGSTLNYVISSSGDGNTATITSNKLVGSSEETLTVDLSSLMDGHLTVTASLTDDSGNTGNVVTDNSAVLDQTAPNGYSVSIDQDPIDRSNQPAIGYTFAGAEAGATYNYTFSSGGGGTAVTGTGAISTATAQITGIDLSGLEDGTVTLSVTLEDPAGNVGSPVTDTSTKDTNEAPSANNLSIVGPLTVGEALTAGYTFSDPDGDTESGTAYKWYRADDSSGSGKTAIAGAVSGQYALQNEDRGKYISFGVTPNDGIDLGTTAESAPEGPVKVDQAIAFGAIAPKTYGAVPFALGELQTDEGLTVTYVADDPSIVGISGNQATVLKAGTTVITAAQNGDETTNVAVSVHRTLTVNPATLTVAAEGKSKVYGEADPTLTVSYSGFVSDDDEADLGGSLTVARATGEDAGTYAITASGKTSVNYTINYTTGELEITPATLTVSANAGQMKVYGAPDPELAYTVDGLVNNDTENVLTGALSRAPGEGAGSYPIDLGDLSAGDNYDIAFETSEFVIAKAAQEITWDQELNFSCDSGPEIALTATASSGLPVSYTVRDPSIAGVMAGVLHKKLSGGTLAMAHQPGDENHLPATSVEKQVLVSQAGLIRQHWGDVLVFDNSSGDFVGYQWYKDGVAVPGATGQYYHENGPLDGSYRVTATTEGGAVITSCSLELSGEEFTKKVSILPNPVAANAAFVLESDFEGSLLNGATVSIIDLNGRALQTLPATGNRTRLGAPSQSGIYVVSLSLPNGERRTVNLLVR</sequence>
<proteinExistence type="predicted"/>
<accession>A0ABT6FRS6</accession>